<feature type="compositionally biased region" description="Low complexity" evidence="4">
    <location>
        <begin position="101"/>
        <end position="125"/>
    </location>
</feature>
<evidence type="ECO:0000256" key="4">
    <source>
        <dbReference type="SAM" id="MobiDB-lite"/>
    </source>
</evidence>
<dbReference type="PROSITE" id="PS51011">
    <property type="entry name" value="ARID"/>
    <property type="match status" value="1"/>
</dbReference>
<dbReference type="EMBL" id="CP138898">
    <property type="protein sequence ID" value="WPK27065.1"/>
    <property type="molecule type" value="Genomic_DNA"/>
</dbReference>
<dbReference type="KEGG" id="asau:88175496"/>
<dbReference type="InterPro" id="IPR036431">
    <property type="entry name" value="ARID_dom_sf"/>
</dbReference>
<dbReference type="SUPFAM" id="SSF46774">
    <property type="entry name" value="ARID-like"/>
    <property type="match status" value="1"/>
</dbReference>
<dbReference type="GO" id="GO:0016514">
    <property type="term" value="C:SWI/SNF complex"/>
    <property type="evidence" value="ECO:0007669"/>
    <property type="project" value="TreeGrafter"/>
</dbReference>
<evidence type="ECO:0000313" key="6">
    <source>
        <dbReference type="EMBL" id="WPK27065.1"/>
    </source>
</evidence>
<feature type="compositionally biased region" description="Low complexity" evidence="4">
    <location>
        <begin position="158"/>
        <end position="178"/>
    </location>
</feature>
<dbReference type="InterPro" id="IPR001606">
    <property type="entry name" value="ARID_dom"/>
</dbReference>
<dbReference type="GeneID" id="88175496"/>
<sequence>MDGRLCSNREAHVTTPYLSIHTRYWTQNHQQRTPDMSNFWFNEDAFLRPQTETSDADFIGLIFDDLGGQTQNGGSNQQYSQQQMKDTSPYQQSQGLPPQAPNAASPPSQSQQYPPLTMPPQQMQTHGKNPAQNSLMIDGIFDNLDQQFLNYIPSQQKPSSMGRQSVSSQQSQPGSMPPLHQQPVLDKAKQEQLMKMRLQIMQQQMLQRQSLQQQPSQQQLPQMSLQMVPPYQQSRILPNMGYDNSGMAQQRNANPNMMFNDGRKSAAGGAPQGMSMSDLGGPAGLSQTMGASSTYGANVPSAPMNMPTAPGGSGQQKPPFKPSPAQITQLQHDLFIMSLNDFMTRKGTPITLPPVVGTKRVNLLALQVLGRKIGGSTAVLRHLQMLTQPSPQFTEWSTICQKLGLFENIDVKSNVLAKQQIEKQLGTCYLLYILPYEQYALTEDGQRDLQARKQQFQKQLIIRMQQQQMQQQQSKPQAPAQGMGQHPSQSPHLLQQQQQQQQPSLPQQQQQQQQNPQQIPQQSQQHSQLQGQTPQQYNSPSMMMNRPNSGPRQINSQGMKPRMPGTVQELGQSPVMPQKSSQFQSPAMSSLSPHPSMMPTPSAMGNPSPALSNANPQRKLSQQSLSAHNSPAIVQSPFIPNSDSRSSSVQHRKPSVPQSNSAYESIGQTFGPPPPAVEELPPGKPNTIKKYTPIKKVADSHGYLLKKMSDLGDEIEALKPVYLFAPELGALNLHALTMSLKNYSALNEGEAFSALNTLLVTTADDNFAFNISDAPELISALVGLGSKVLKRITKIQVKQEDYSDISNSADNAIDSVFNKFVDLKELLGEDVAFVVDSLTGDLVIDEDSDMELDEIFSPIPIKKEPEVQLEERKVIDHCNLPDYMTAMHLFRSENKHHFSKMQTKGPMNEQIFLVDTLITVSMTLRNLSLSEDSAKVMSKSHELKSLVFEIIKQVATDQDAFVFERKRLCLLKDCLIILDQHWSHIELSSMEEAFLLFLLVSSFGPKLDEYETGSDEDFRLIRAPLEHFTYLPYAVDVFTKYLVREPQNRAYFQAVLSGTLNVTSSAANPGSDSVTILPSDHHETKKLLSAYFGGDLSKLRKGVLLTRAFKLLMSSVPYNLSGGEFSKAMLIHLPSILQALFGSKLLIDLVSADELNLNLMGVLLKILTNNSQVLVLNFTKSIFSFIAESMKIAHNTPEHKAAIFSSVKALIMVNSLFANAAKLRVAINADEVESPEPILLEIEKLDNLYRIQLDGDFLLKTLSIANVDPEVPEQILRLRGLISMLLEK</sequence>
<feature type="domain" description="ARID" evidence="5">
    <location>
        <begin position="329"/>
        <end position="441"/>
    </location>
</feature>
<evidence type="ECO:0000313" key="7">
    <source>
        <dbReference type="Proteomes" id="UP001338582"/>
    </source>
</evidence>
<evidence type="ECO:0000256" key="1">
    <source>
        <dbReference type="ARBA" id="ARBA00023015"/>
    </source>
</evidence>
<feature type="compositionally biased region" description="Low complexity" evidence="4">
    <location>
        <begin position="585"/>
        <end position="604"/>
    </location>
</feature>
<keyword evidence="1" id="KW-0805">Transcription regulation</keyword>
<feature type="region of interest" description="Disordered" evidence="4">
    <location>
        <begin position="154"/>
        <end position="183"/>
    </location>
</feature>
<feature type="compositionally biased region" description="Polar residues" evidence="4">
    <location>
        <begin position="609"/>
        <end position="649"/>
    </location>
</feature>
<dbReference type="GO" id="GO:0006357">
    <property type="term" value="P:regulation of transcription by RNA polymerase II"/>
    <property type="evidence" value="ECO:0007669"/>
    <property type="project" value="TreeGrafter"/>
</dbReference>
<keyword evidence="3" id="KW-0539">Nucleus</keyword>
<keyword evidence="7" id="KW-1185">Reference proteome</keyword>
<dbReference type="GO" id="GO:0000976">
    <property type="term" value="F:transcription cis-regulatory region binding"/>
    <property type="evidence" value="ECO:0007669"/>
    <property type="project" value="TreeGrafter"/>
</dbReference>
<feature type="compositionally biased region" description="Low complexity" evidence="4">
    <location>
        <begin position="69"/>
        <end position="83"/>
    </location>
</feature>
<dbReference type="PANTHER" id="PTHR13964:SF27">
    <property type="entry name" value="HAT-TRICK, ISOFORM D"/>
    <property type="match status" value="1"/>
</dbReference>
<dbReference type="RefSeq" id="XP_062879443.1">
    <property type="nucleotide sequence ID" value="XM_063023373.1"/>
</dbReference>
<feature type="compositionally biased region" description="Polar residues" evidence="4">
    <location>
        <begin position="84"/>
        <end position="96"/>
    </location>
</feature>
<proteinExistence type="predicted"/>
<keyword evidence="2" id="KW-0804">Transcription</keyword>
<feature type="compositionally biased region" description="Polar residues" evidence="4">
    <location>
        <begin position="656"/>
        <end position="668"/>
    </location>
</feature>
<dbReference type="Proteomes" id="UP001338582">
    <property type="component" value="Chromosome 5"/>
</dbReference>
<evidence type="ECO:0000256" key="3">
    <source>
        <dbReference type="ARBA" id="ARBA00023242"/>
    </source>
</evidence>
<dbReference type="PANTHER" id="PTHR13964">
    <property type="entry name" value="RBP-RELATED"/>
    <property type="match status" value="1"/>
</dbReference>
<organism evidence="6 7">
    <name type="scientific">Australozyma saopauloensis</name>
    <dbReference type="NCBI Taxonomy" id="291208"/>
    <lineage>
        <taxon>Eukaryota</taxon>
        <taxon>Fungi</taxon>
        <taxon>Dikarya</taxon>
        <taxon>Ascomycota</taxon>
        <taxon>Saccharomycotina</taxon>
        <taxon>Pichiomycetes</taxon>
        <taxon>Metschnikowiaceae</taxon>
        <taxon>Australozyma</taxon>
    </lineage>
</organism>
<gene>
    <name evidence="6" type="ORF">PUMCH_004436</name>
</gene>
<protein>
    <recommendedName>
        <fullName evidence="5">ARID domain-containing protein</fullName>
    </recommendedName>
</protein>
<dbReference type="SMART" id="SM00501">
    <property type="entry name" value="BRIGHT"/>
    <property type="match status" value="1"/>
</dbReference>
<feature type="compositionally biased region" description="Polar residues" evidence="4">
    <location>
        <begin position="537"/>
        <end position="558"/>
    </location>
</feature>
<feature type="region of interest" description="Disordered" evidence="4">
    <location>
        <begin position="69"/>
        <end position="134"/>
    </location>
</feature>
<dbReference type="Gene3D" id="1.10.150.60">
    <property type="entry name" value="ARID DNA-binding domain"/>
    <property type="match status" value="1"/>
</dbReference>
<dbReference type="Pfam" id="PF01388">
    <property type="entry name" value="ARID"/>
    <property type="match status" value="1"/>
</dbReference>
<evidence type="ECO:0000256" key="2">
    <source>
        <dbReference type="ARBA" id="ARBA00023163"/>
    </source>
</evidence>
<evidence type="ECO:0000259" key="5">
    <source>
        <dbReference type="PROSITE" id="PS51011"/>
    </source>
</evidence>
<dbReference type="InterPro" id="IPR051232">
    <property type="entry name" value="ARID/SWI1_ChromRemod"/>
</dbReference>
<dbReference type="SMART" id="SM01014">
    <property type="entry name" value="ARID"/>
    <property type="match status" value="1"/>
</dbReference>
<reference evidence="6 7" key="1">
    <citation type="submission" date="2023-10" db="EMBL/GenBank/DDBJ databases">
        <title>Draft Genome Sequence of Candida saopaulonensis from a very Premature Infant with Sepsis.</title>
        <authorList>
            <person name="Ning Y."/>
            <person name="Dai R."/>
            <person name="Xiao M."/>
            <person name="Xu Y."/>
            <person name="Yan Q."/>
            <person name="Zhang L."/>
        </authorList>
    </citation>
    <scope>NUCLEOTIDE SEQUENCE [LARGE SCALE GENOMIC DNA]</scope>
    <source>
        <strain evidence="6 7">19XY460</strain>
    </source>
</reference>
<feature type="compositionally biased region" description="Low complexity" evidence="4">
    <location>
        <begin position="465"/>
        <end position="536"/>
    </location>
</feature>
<feature type="region of interest" description="Disordered" evidence="4">
    <location>
        <begin position="465"/>
        <end position="688"/>
    </location>
</feature>
<accession>A0AAX4HES3</accession>
<name>A0AAX4HES3_9ASCO</name>